<dbReference type="InterPro" id="IPR003306">
    <property type="entry name" value="WIF"/>
</dbReference>
<keyword evidence="4" id="KW-1185">Reference proteome</keyword>
<proteinExistence type="predicted"/>
<keyword evidence="2" id="KW-0325">Glycoprotein</keyword>
<organism evidence="4 5">
    <name type="scientific">Heterorhabditis bacteriophora</name>
    <name type="common">Entomopathogenic nematode worm</name>
    <dbReference type="NCBI Taxonomy" id="37862"/>
    <lineage>
        <taxon>Eukaryota</taxon>
        <taxon>Metazoa</taxon>
        <taxon>Ecdysozoa</taxon>
        <taxon>Nematoda</taxon>
        <taxon>Chromadorea</taxon>
        <taxon>Rhabditida</taxon>
        <taxon>Rhabditina</taxon>
        <taxon>Rhabditomorpha</taxon>
        <taxon>Strongyloidea</taxon>
        <taxon>Heterorhabditidae</taxon>
        <taxon>Heterorhabditis</taxon>
    </lineage>
</organism>
<dbReference type="AlphaFoldDB" id="A0A1I7WA70"/>
<dbReference type="Proteomes" id="UP000095283">
    <property type="component" value="Unplaced"/>
</dbReference>
<evidence type="ECO:0000313" key="5">
    <source>
        <dbReference type="WBParaSite" id="Hba_01556"/>
    </source>
</evidence>
<keyword evidence="1" id="KW-0732">Signal</keyword>
<dbReference type="PROSITE" id="PS50814">
    <property type="entry name" value="WIF"/>
    <property type="match status" value="1"/>
</dbReference>
<evidence type="ECO:0000313" key="4">
    <source>
        <dbReference type="Proteomes" id="UP000095283"/>
    </source>
</evidence>
<accession>A0A1I7WA70</accession>
<dbReference type="InterPro" id="IPR038677">
    <property type="entry name" value="WIF_sf"/>
</dbReference>
<dbReference type="Pfam" id="PF02019">
    <property type="entry name" value="WIF"/>
    <property type="match status" value="1"/>
</dbReference>
<dbReference type="Gene3D" id="2.60.40.2170">
    <property type="entry name" value="Wnt, WIF domain"/>
    <property type="match status" value="1"/>
</dbReference>
<evidence type="ECO:0000256" key="1">
    <source>
        <dbReference type="ARBA" id="ARBA00022729"/>
    </source>
</evidence>
<evidence type="ECO:0000259" key="3">
    <source>
        <dbReference type="PROSITE" id="PS50814"/>
    </source>
</evidence>
<sequence length="74" mass="8238">MLYLFCVLYGSATAFVNLYISLAEMNRTLGINAELSYIDGGKVNGYSTKFPYRVDADLDHISFTWNAVGKGTLF</sequence>
<protein>
    <submittedName>
        <fullName evidence="5">WIF domain-containing protein</fullName>
    </submittedName>
</protein>
<dbReference type="WBParaSite" id="Hba_01556">
    <property type="protein sequence ID" value="Hba_01556"/>
    <property type="gene ID" value="Hba_01556"/>
</dbReference>
<reference evidence="5" key="1">
    <citation type="submission" date="2016-11" db="UniProtKB">
        <authorList>
            <consortium name="WormBaseParasite"/>
        </authorList>
    </citation>
    <scope>IDENTIFICATION</scope>
</reference>
<evidence type="ECO:0000256" key="2">
    <source>
        <dbReference type="ARBA" id="ARBA00023180"/>
    </source>
</evidence>
<feature type="domain" description="WIF" evidence="3">
    <location>
        <begin position="18"/>
        <end position="74"/>
    </location>
</feature>
<name>A0A1I7WA70_HETBA</name>